<sequence length="308" mass="35745">MKKRLALFTSVLAGIAGLGYYFSQKVIRNTYTQDDDEEQRLQYKNLVDDHQGKKIELVSDYGYKLIGHAFCQDSQEKKFMVVVHGVTCSKEYGHGYIALFLKMGYNVIAMDSRYHGESGGHDISYGYYERYDLQKIMAYIKDTYGNDSHIGIHGVSMGAGIALMYAGSIEDGADFYIVDCPYSDFYEEARYRVQYDFKHVPSFARKFIVGIGDMAIRLRSGFSLKDVRPIDHVHKITSPILFINTKEDMYIPPEMSQELYDKKRDSKHMYWVEKGGHAMAYTEDPEMYQQEIERFITKYVEKNNKKQE</sequence>
<dbReference type="Gene3D" id="3.40.50.1820">
    <property type="entry name" value="alpha/beta hydrolase"/>
    <property type="match status" value="1"/>
</dbReference>
<dbReference type="InterPro" id="IPR000073">
    <property type="entry name" value="AB_hydrolase_1"/>
</dbReference>
<protein>
    <submittedName>
        <fullName evidence="2">Alpha/beta hydrolase</fullName>
    </submittedName>
</protein>
<organism evidence="2 3">
    <name type="scientific">Vallitalea pronyensis</name>
    <dbReference type="NCBI Taxonomy" id="1348613"/>
    <lineage>
        <taxon>Bacteria</taxon>
        <taxon>Bacillati</taxon>
        <taxon>Bacillota</taxon>
        <taxon>Clostridia</taxon>
        <taxon>Lachnospirales</taxon>
        <taxon>Vallitaleaceae</taxon>
        <taxon>Vallitalea</taxon>
    </lineage>
</organism>
<dbReference type="InterPro" id="IPR052920">
    <property type="entry name" value="DNA-binding_regulatory"/>
</dbReference>
<evidence type="ECO:0000259" key="1">
    <source>
        <dbReference type="Pfam" id="PF00561"/>
    </source>
</evidence>
<dbReference type="PANTHER" id="PTHR43358">
    <property type="entry name" value="ALPHA/BETA-HYDROLASE"/>
    <property type="match status" value="1"/>
</dbReference>
<feature type="domain" description="AB hydrolase-1" evidence="1">
    <location>
        <begin position="80"/>
        <end position="181"/>
    </location>
</feature>
<dbReference type="SUPFAM" id="SSF53474">
    <property type="entry name" value="alpha/beta-Hydrolases"/>
    <property type="match status" value="1"/>
</dbReference>
<evidence type="ECO:0000313" key="2">
    <source>
        <dbReference type="EMBL" id="QUI23884.1"/>
    </source>
</evidence>
<accession>A0A8J8MLW8</accession>
<proteinExistence type="predicted"/>
<dbReference type="GO" id="GO:0016787">
    <property type="term" value="F:hydrolase activity"/>
    <property type="evidence" value="ECO:0007669"/>
    <property type="project" value="UniProtKB-KW"/>
</dbReference>
<dbReference type="PANTHER" id="PTHR43358:SF5">
    <property type="entry name" value="EXPORTED PROTEIN"/>
    <property type="match status" value="1"/>
</dbReference>
<reference evidence="2" key="1">
    <citation type="submission" date="2020-07" db="EMBL/GenBank/DDBJ databases">
        <title>Vallitalea pronyensis genome.</title>
        <authorList>
            <person name="Postec A."/>
        </authorList>
    </citation>
    <scope>NUCLEOTIDE SEQUENCE</scope>
    <source>
        <strain evidence="2">FatNI3</strain>
    </source>
</reference>
<name>A0A8J8MLW8_9FIRM</name>
<dbReference type="Proteomes" id="UP000683246">
    <property type="component" value="Chromosome"/>
</dbReference>
<evidence type="ECO:0000313" key="3">
    <source>
        <dbReference type="Proteomes" id="UP000683246"/>
    </source>
</evidence>
<dbReference type="AlphaFoldDB" id="A0A8J8MLW8"/>
<dbReference type="Pfam" id="PF00561">
    <property type="entry name" value="Abhydrolase_1"/>
    <property type="match status" value="1"/>
</dbReference>
<gene>
    <name evidence="2" type="ORF">HZI73_16995</name>
</gene>
<dbReference type="RefSeq" id="WP_212694573.1">
    <property type="nucleotide sequence ID" value="NZ_CP058649.1"/>
</dbReference>
<dbReference type="EMBL" id="CP058649">
    <property type="protein sequence ID" value="QUI23884.1"/>
    <property type="molecule type" value="Genomic_DNA"/>
</dbReference>
<dbReference type="InterPro" id="IPR029058">
    <property type="entry name" value="AB_hydrolase_fold"/>
</dbReference>
<dbReference type="KEGG" id="vpy:HZI73_16995"/>
<keyword evidence="2" id="KW-0378">Hydrolase</keyword>
<keyword evidence="3" id="KW-1185">Reference proteome</keyword>